<evidence type="ECO:0000313" key="1">
    <source>
        <dbReference type="EMBL" id="SKC08093.1"/>
    </source>
</evidence>
<sequence length="139" mass="15197">MELQFRRPDGSFVAIVNGLPYHIIEGDPLYAEAEQAGQDLPFEPVPEPVPVTLDDFRRAIQAHIDATASQRSYDSGITCASYVGSTNPTWAAEAAAFTAWRDTVWTFAHDELAKVEGGQRPQPTVDAIILELPGMAWPA</sequence>
<dbReference type="OrthoDB" id="7307689at2"/>
<evidence type="ECO:0000313" key="2">
    <source>
        <dbReference type="Proteomes" id="UP000190130"/>
    </source>
</evidence>
<protein>
    <submittedName>
        <fullName evidence="1">Uncharacterized protein</fullName>
    </submittedName>
</protein>
<name>A0A1T5GI40_9HYPH</name>
<proteinExistence type="predicted"/>
<organism evidence="1 2">
    <name type="scientific">Bosea thiooxidans</name>
    <dbReference type="NCBI Taxonomy" id="53254"/>
    <lineage>
        <taxon>Bacteria</taxon>
        <taxon>Pseudomonadati</taxon>
        <taxon>Pseudomonadota</taxon>
        <taxon>Alphaproteobacteria</taxon>
        <taxon>Hyphomicrobiales</taxon>
        <taxon>Boseaceae</taxon>
        <taxon>Bosea</taxon>
    </lineage>
</organism>
<dbReference type="EMBL" id="FUYX01000013">
    <property type="protein sequence ID" value="SKC08093.1"/>
    <property type="molecule type" value="Genomic_DNA"/>
</dbReference>
<dbReference type="AlphaFoldDB" id="A0A1T5GI40"/>
<gene>
    <name evidence="1" type="ORF">SAMN05660750_04076</name>
</gene>
<dbReference type="Proteomes" id="UP000190130">
    <property type="component" value="Unassembled WGS sequence"/>
</dbReference>
<reference evidence="1 2" key="1">
    <citation type="submission" date="2017-02" db="EMBL/GenBank/DDBJ databases">
        <authorList>
            <person name="Peterson S.W."/>
        </authorList>
    </citation>
    <scope>NUCLEOTIDE SEQUENCE [LARGE SCALE GENOMIC DNA]</scope>
    <source>
        <strain evidence="1 2">DSM 9653</strain>
    </source>
</reference>
<dbReference type="RefSeq" id="WP_079592003.1">
    <property type="nucleotide sequence ID" value="NZ_FUYX01000013.1"/>
</dbReference>
<accession>A0A1T5GI40</accession>